<evidence type="ECO:0000256" key="8">
    <source>
        <dbReference type="SAM" id="MobiDB-lite"/>
    </source>
</evidence>
<feature type="active site" description="Proton donor/acceptor" evidence="7">
    <location>
        <position position="175"/>
    </location>
</feature>
<dbReference type="Proteomes" id="UP000055590">
    <property type="component" value="Chromosome"/>
</dbReference>
<dbReference type="InterPro" id="IPR004634">
    <property type="entry name" value="Pept_S49_pIV"/>
</dbReference>
<dbReference type="GO" id="GO:0008236">
    <property type="term" value="F:serine-type peptidase activity"/>
    <property type="evidence" value="ECO:0007669"/>
    <property type="project" value="UniProtKB-KW"/>
</dbReference>
<dbReference type="PANTHER" id="PTHR33209">
    <property type="entry name" value="PROTEASE 4"/>
    <property type="match status" value="1"/>
</dbReference>
<feature type="domain" description="Peptidase S49" evidence="9">
    <location>
        <begin position="107"/>
        <end position="250"/>
    </location>
</feature>
<dbReference type="Gene3D" id="3.90.226.10">
    <property type="entry name" value="2-enoyl-CoA Hydratase, Chain A, domain 1"/>
    <property type="match status" value="2"/>
</dbReference>
<dbReference type="CDD" id="cd07023">
    <property type="entry name" value="S49_Sppa_N_C"/>
    <property type="match status" value="1"/>
</dbReference>
<comment type="similarity">
    <text evidence="2">Belongs to the peptidase S49 family.</text>
</comment>
<evidence type="ECO:0000256" key="7">
    <source>
        <dbReference type="PIRSR" id="PIRSR001217-1"/>
    </source>
</evidence>
<dbReference type="PATRIC" id="fig|1391653.3.peg.1347"/>
<sequence length="571" mass="62286">MIFRLLAAAIWLPLRVLYEALRFVLLLPFPRKVPKWAVLRLAGGLPWRYARTRRWKPGKKPLALEEIERQLETAAREPALRGIVVFPEELHADPARLVALATALQRFRSKGKEVVLYWKQALARDFALVPAADRVLLAPGGMVLLVGHAAAMTSVREGLQKLGVVAEFFRIGRWKTAPERFTRSDISPEHRALVEAVLDQRQDELVAWVASRKAGDAEWAARVIDGGPYTSRRAVEAGLVDALVYPDEIGSWLGRHPSPGSAKESGADSTTKESTDEARTKAEKREPKLHGLGSIRSSRRWRVEWPKIAPPSIAVVRIDGLIKPGRSVRLPGGRSLAGERTVAAAMNRVREDPRIRGVIVAIDSRGGAAPASELMWRAVKRCAEAKPTVAYVESVAASGGYFAAAGAGRIVATPGALVGSIGVFSGRFDARALLDRLGIRQEVVLRGANAGILEPAHSLTDRERKMMEAEIAAIYEEFVDRVADGRRLGADEIRAHAEGRVFVASSAPKALVDEVGDFKSAMAWVCKEAGLDPERARLRIEEPRGMGALQLGELLSLAGVAASQPLLLWLD</sequence>
<dbReference type="CDD" id="cd07018">
    <property type="entry name" value="S49_SppA_67K_type"/>
    <property type="match status" value="1"/>
</dbReference>
<feature type="domain" description="Peptidase S49" evidence="9">
    <location>
        <begin position="383"/>
        <end position="531"/>
    </location>
</feature>
<organism evidence="10 11">
    <name type="scientific">Vulgatibacter incomptus</name>
    <dbReference type="NCBI Taxonomy" id="1391653"/>
    <lineage>
        <taxon>Bacteria</taxon>
        <taxon>Pseudomonadati</taxon>
        <taxon>Myxococcota</taxon>
        <taxon>Myxococcia</taxon>
        <taxon>Myxococcales</taxon>
        <taxon>Cystobacterineae</taxon>
        <taxon>Vulgatibacteraceae</taxon>
        <taxon>Vulgatibacter</taxon>
    </lineage>
</organism>
<protein>
    <submittedName>
        <fullName evidence="10">Signal peptide peptidase SppA, 36K type</fullName>
    </submittedName>
</protein>
<reference evidence="10 11" key="1">
    <citation type="submission" date="2015-08" db="EMBL/GenBank/DDBJ databases">
        <authorList>
            <person name="Babu N.S."/>
            <person name="Beckwith C.J."/>
            <person name="Beseler K.G."/>
            <person name="Brison A."/>
            <person name="Carone J.V."/>
            <person name="Caskin T.P."/>
            <person name="Diamond M."/>
            <person name="Durham M.E."/>
            <person name="Foxe J.M."/>
            <person name="Go M."/>
            <person name="Henderson B.A."/>
            <person name="Jones I.B."/>
            <person name="McGettigan J.A."/>
            <person name="Micheletti S.J."/>
            <person name="Nasrallah M.E."/>
            <person name="Ortiz D."/>
            <person name="Piller C.R."/>
            <person name="Privatt S.R."/>
            <person name="Schneider S.L."/>
            <person name="Sharp S."/>
            <person name="Smith T.C."/>
            <person name="Stanton J.D."/>
            <person name="Ullery H.E."/>
            <person name="Wilson R.J."/>
            <person name="Serrano M.G."/>
            <person name="Buck G."/>
            <person name="Lee V."/>
            <person name="Wang Y."/>
            <person name="Carvalho R."/>
            <person name="Voegtly L."/>
            <person name="Shi R."/>
            <person name="Duckworth R."/>
            <person name="Johnson A."/>
            <person name="Loviza R."/>
            <person name="Walstead R."/>
            <person name="Shah Z."/>
            <person name="Kiflezghi M."/>
            <person name="Wade K."/>
            <person name="Ball S.L."/>
            <person name="Bradley K.W."/>
            <person name="Asai D.J."/>
            <person name="Bowman C.A."/>
            <person name="Russell D.A."/>
            <person name="Pope W.H."/>
            <person name="Jacobs-Sera D."/>
            <person name="Hendrix R.W."/>
            <person name="Hatfull G.F."/>
        </authorList>
    </citation>
    <scope>NUCLEOTIDE SEQUENCE [LARGE SCALE GENOMIC DNA]</scope>
    <source>
        <strain evidence="10 11">DSM 27710</strain>
    </source>
</reference>
<evidence type="ECO:0000313" key="11">
    <source>
        <dbReference type="Proteomes" id="UP000055590"/>
    </source>
</evidence>
<feature type="compositionally biased region" description="Basic and acidic residues" evidence="8">
    <location>
        <begin position="270"/>
        <end position="289"/>
    </location>
</feature>
<dbReference type="InterPro" id="IPR004635">
    <property type="entry name" value="Pept_S49_SppA"/>
</dbReference>
<dbReference type="SUPFAM" id="SSF52096">
    <property type="entry name" value="ClpP/crotonase"/>
    <property type="match status" value="2"/>
</dbReference>
<keyword evidence="5" id="KW-0720">Serine protease</keyword>
<evidence type="ECO:0000256" key="4">
    <source>
        <dbReference type="ARBA" id="ARBA00022801"/>
    </source>
</evidence>
<dbReference type="InterPro" id="IPR047217">
    <property type="entry name" value="S49_SppA_67K_type_N"/>
</dbReference>
<dbReference type="Pfam" id="PF01343">
    <property type="entry name" value="Peptidase_S49"/>
    <property type="match status" value="2"/>
</dbReference>
<evidence type="ECO:0000256" key="6">
    <source>
        <dbReference type="ARBA" id="ARBA00023136"/>
    </source>
</evidence>
<dbReference type="PIRSF" id="PIRSF001217">
    <property type="entry name" value="Protease_4_SppA"/>
    <property type="match status" value="1"/>
</dbReference>
<dbReference type="KEGG" id="vin:AKJ08_1284"/>
<comment type="subcellular location">
    <subcellularLocation>
        <location evidence="1">Membrane</location>
    </subcellularLocation>
</comment>
<dbReference type="GO" id="GO:0006465">
    <property type="term" value="P:signal peptide processing"/>
    <property type="evidence" value="ECO:0007669"/>
    <property type="project" value="InterPro"/>
</dbReference>
<keyword evidence="6" id="KW-0472">Membrane</keyword>
<feature type="active site" description="Nucleophile" evidence="7">
    <location>
        <position position="398"/>
    </location>
</feature>
<dbReference type="GO" id="GO:0016020">
    <property type="term" value="C:membrane"/>
    <property type="evidence" value="ECO:0007669"/>
    <property type="project" value="UniProtKB-SubCell"/>
</dbReference>
<dbReference type="NCBIfam" id="TIGR00706">
    <property type="entry name" value="SppA_dom"/>
    <property type="match status" value="1"/>
</dbReference>
<gene>
    <name evidence="10" type="ORF">AKJ08_1284</name>
</gene>
<dbReference type="InterPro" id="IPR047272">
    <property type="entry name" value="S49_SppA_C"/>
</dbReference>
<dbReference type="InterPro" id="IPR029045">
    <property type="entry name" value="ClpP/crotonase-like_dom_sf"/>
</dbReference>
<keyword evidence="3" id="KW-0645">Protease</keyword>
<evidence type="ECO:0000256" key="3">
    <source>
        <dbReference type="ARBA" id="ARBA00022670"/>
    </source>
</evidence>
<dbReference type="AlphaFoldDB" id="A0A0K1PBM2"/>
<evidence type="ECO:0000313" key="10">
    <source>
        <dbReference type="EMBL" id="AKU90897.1"/>
    </source>
</evidence>
<dbReference type="InterPro" id="IPR002142">
    <property type="entry name" value="Peptidase_S49"/>
</dbReference>
<dbReference type="RefSeq" id="WP_050725288.1">
    <property type="nucleotide sequence ID" value="NZ_CP012332.1"/>
</dbReference>
<evidence type="ECO:0000256" key="2">
    <source>
        <dbReference type="ARBA" id="ARBA00008683"/>
    </source>
</evidence>
<dbReference type="EMBL" id="CP012332">
    <property type="protein sequence ID" value="AKU90897.1"/>
    <property type="molecule type" value="Genomic_DNA"/>
</dbReference>
<dbReference type="Gene3D" id="6.20.330.10">
    <property type="match status" value="2"/>
</dbReference>
<dbReference type="PANTHER" id="PTHR33209:SF2">
    <property type="entry name" value="CHROMOSOME UNDETERMINED SCAFFOLD_55, WHOLE GENOME SHOTGUN SEQUENCE"/>
    <property type="match status" value="1"/>
</dbReference>
<dbReference type="OrthoDB" id="9764363at2"/>
<proteinExistence type="inferred from homology"/>
<name>A0A0K1PBM2_9BACT</name>
<accession>A0A0K1PBM2</accession>
<evidence type="ECO:0000256" key="1">
    <source>
        <dbReference type="ARBA" id="ARBA00004370"/>
    </source>
</evidence>
<feature type="region of interest" description="Disordered" evidence="8">
    <location>
        <begin position="254"/>
        <end position="293"/>
    </location>
</feature>
<keyword evidence="11" id="KW-1185">Reference proteome</keyword>
<dbReference type="STRING" id="1391653.AKJ08_1284"/>
<keyword evidence="4" id="KW-0378">Hydrolase</keyword>
<evidence type="ECO:0000256" key="5">
    <source>
        <dbReference type="ARBA" id="ARBA00022825"/>
    </source>
</evidence>
<evidence type="ECO:0000259" key="9">
    <source>
        <dbReference type="Pfam" id="PF01343"/>
    </source>
</evidence>